<protein>
    <recommendedName>
        <fullName evidence="1">DUF4351 domain-containing protein</fullName>
    </recommendedName>
</protein>
<reference evidence="2 3" key="1">
    <citation type="submission" date="2017-06" db="EMBL/GenBank/DDBJ databases">
        <title>Genome sequencing of cyanobaciteial culture collection at National Institute for Environmental Studies (NIES).</title>
        <authorList>
            <person name="Hirose Y."/>
            <person name="Shimura Y."/>
            <person name="Fujisawa T."/>
            <person name="Nakamura Y."/>
            <person name="Kawachi M."/>
        </authorList>
    </citation>
    <scope>NUCLEOTIDE SEQUENCE [LARGE SCALE GENOMIC DNA]</scope>
    <source>
        <strain evidence="2 3">NIES-2135</strain>
    </source>
</reference>
<organism evidence="2 3">
    <name type="scientific">Leptolyngbya boryana NIES-2135</name>
    <dbReference type="NCBI Taxonomy" id="1973484"/>
    <lineage>
        <taxon>Bacteria</taxon>
        <taxon>Bacillati</taxon>
        <taxon>Cyanobacteriota</taxon>
        <taxon>Cyanophyceae</taxon>
        <taxon>Leptolyngbyales</taxon>
        <taxon>Leptolyngbyaceae</taxon>
        <taxon>Leptolyngbya group</taxon>
        <taxon>Leptolyngbya</taxon>
    </lineage>
</organism>
<name>A0A1Z4JA04_LEPBY</name>
<evidence type="ECO:0000313" key="2">
    <source>
        <dbReference type="EMBL" id="BAY53596.1"/>
    </source>
</evidence>
<dbReference type="InterPro" id="IPR025587">
    <property type="entry name" value="DUF4351"/>
</dbReference>
<proteinExistence type="predicted"/>
<keyword evidence="3" id="KW-1185">Reference proteome</keyword>
<dbReference type="PANTHER" id="PTHR35586:SF2">
    <property type="entry name" value="SLL1542 PROTEIN"/>
    <property type="match status" value="1"/>
</dbReference>
<feature type="domain" description="DUF4351" evidence="1">
    <location>
        <begin position="16"/>
        <end position="74"/>
    </location>
</feature>
<evidence type="ECO:0000259" key="1">
    <source>
        <dbReference type="Pfam" id="PF14261"/>
    </source>
</evidence>
<accession>A0A1Z4JA04</accession>
<dbReference type="Proteomes" id="UP000217895">
    <property type="component" value="Chromosome"/>
</dbReference>
<sequence length="78" mass="8868">MAFSQAFLEWEQATRQEGQQEGQRALILRLLARQVGNLSEETRSQIHTLSIEQLEALADALLDFSTVTDLETWLLNHG</sequence>
<dbReference type="PANTHER" id="PTHR35586">
    <property type="entry name" value="SLL1691 PROTEIN"/>
    <property type="match status" value="1"/>
</dbReference>
<evidence type="ECO:0000313" key="3">
    <source>
        <dbReference type="Proteomes" id="UP000217895"/>
    </source>
</evidence>
<dbReference type="EMBL" id="AP018203">
    <property type="protein sequence ID" value="BAY53596.1"/>
    <property type="molecule type" value="Genomic_DNA"/>
</dbReference>
<dbReference type="AlphaFoldDB" id="A0A1Z4JA04"/>
<gene>
    <name evidence="2" type="ORF">NIES2135_04020</name>
</gene>
<dbReference type="Pfam" id="PF14261">
    <property type="entry name" value="DUF4351"/>
    <property type="match status" value="1"/>
</dbReference>